<evidence type="ECO:0000256" key="1">
    <source>
        <dbReference type="SAM" id="Phobius"/>
    </source>
</evidence>
<dbReference type="STRING" id="161398.PP2015_3477"/>
<reference evidence="2 3" key="1">
    <citation type="submission" date="2015-11" db="EMBL/GenBank/DDBJ databases">
        <authorList>
            <person name="Zhang Y."/>
            <person name="Guo Z."/>
        </authorList>
    </citation>
    <scope>NUCLEOTIDE SEQUENCE [LARGE SCALE GENOMIC DNA]</scope>
    <source>
        <strain evidence="2 3">KCTC 12086</strain>
    </source>
</reference>
<keyword evidence="1" id="KW-0472">Membrane</keyword>
<gene>
    <name evidence="2" type="ORF">PP2015_3477</name>
</gene>
<sequence length="168" mass="19258">MQLQQIDKTRYRKHLNKVIFACIAALTVGSLGIAQLLILLFPDADGSHFHWNLLGVVVTSIVIGLTLKKVKSHPFMFEVAYVWDLKQALNRITRKMMAIKKASKEGDVDAMLAMQFSYSGSKQLWTLDDNTITMEDLSMWQAELDALAREYQVELDITKYDERILTKF</sequence>
<feature type="transmembrane region" description="Helical" evidence="1">
    <location>
        <begin position="18"/>
        <end position="42"/>
    </location>
</feature>
<dbReference type="AlphaFoldDB" id="A0A0S2K6B5"/>
<feature type="transmembrane region" description="Helical" evidence="1">
    <location>
        <begin position="48"/>
        <end position="67"/>
    </location>
</feature>
<dbReference type="EMBL" id="CP013188">
    <property type="protein sequence ID" value="ALO43952.1"/>
    <property type="molecule type" value="Genomic_DNA"/>
</dbReference>
<accession>A0A0S2K6B5</accession>
<keyword evidence="1" id="KW-0812">Transmembrane</keyword>
<evidence type="ECO:0008006" key="4">
    <source>
        <dbReference type="Google" id="ProtNLM"/>
    </source>
</evidence>
<proteinExistence type="predicted"/>
<keyword evidence="1" id="KW-1133">Transmembrane helix</keyword>
<dbReference type="KEGG" id="pphe:PP2015_3477"/>
<dbReference type="InterPro" id="IPR021438">
    <property type="entry name" value="DUF3087"/>
</dbReference>
<dbReference type="Proteomes" id="UP000061457">
    <property type="component" value="Chromosome II"/>
</dbReference>
<evidence type="ECO:0000313" key="3">
    <source>
        <dbReference type="Proteomes" id="UP000061457"/>
    </source>
</evidence>
<organism evidence="2 3">
    <name type="scientific">Pseudoalteromonas phenolica</name>
    <dbReference type="NCBI Taxonomy" id="161398"/>
    <lineage>
        <taxon>Bacteria</taxon>
        <taxon>Pseudomonadati</taxon>
        <taxon>Pseudomonadota</taxon>
        <taxon>Gammaproteobacteria</taxon>
        <taxon>Alteromonadales</taxon>
        <taxon>Pseudoalteromonadaceae</taxon>
        <taxon>Pseudoalteromonas</taxon>
    </lineage>
</organism>
<keyword evidence="3" id="KW-1185">Reference proteome</keyword>
<dbReference type="RefSeq" id="WP_058031806.1">
    <property type="nucleotide sequence ID" value="NZ_CP013188.1"/>
</dbReference>
<dbReference type="PATRIC" id="fig|161398.10.peg.3543"/>
<protein>
    <recommendedName>
        <fullName evidence="4">DUF3087 domain-containing protein</fullName>
    </recommendedName>
</protein>
<dbReference type="Pfam" id="PF11286">
    <property type="entry name" value="DUF3087"/>
    <property type="match status" value="1"/>
</dbReference>
<dbReference type="OrthoDB" id="6118114at2"/>
<evidence type="ECO:0000313" key="2">
    <source>
        <dbReference type="EMBL" id="ALO43952.1"/>
    </source>
</evidence>
<name>A0A0S2K6B5_9GAMM</name>